<proteinExistence type="predicted"/>
<keyword evidence="3" id="KW-1185">Reference proteome</keyword>
<accession>A0A392PM96</accession>
<sequence length="36" mass="3943">MRRIDSPSSSPLEGKGLSKKKTVSLIQDAKDDILDL</sequence>
<name>A0A392PM96_9FABA</name>
<organism evidence="2 3">
    <name type="scientific">Trifolium medium</name>
    <dbReference type="NCBI Taxonomy" id="97028"/>
    <lineage>
        <taxon>Eukaryota</taxon>
        <taxon>Viridiplantae</taxon>
        <taxon>Streptophyta</taxon>
        <taxon>Embryophyta</taxon>
        <taxon>Tracheophyta</taxon>
        <taxon>Spermatophyta</taxon>
        <taxon>Magnoliopsida</taxon>
        <taxon>eudicotyledons</taxon>
        <taxon>Gunneridae</taxon>
        <taxon>Pentapetalae</taxon>
        <taxon>rosids</taxon>
        <taxon>fabids</taxon>
        <taxon>Fabales</taxon>
        <taxon>Fabaceae</taxon>
        <taxon>Papilionoideae</taxon>
        <taxon>50 kb inversion clade</taxon>
        <taxon>NPAAA clade</taxon>
        <taxon>Hologalegina</taxon>
        <taxon>IRL clade</taxon>
        <taxon>Trifolieae</taxon>
        <taxon>Trifolium</taxon>
    </lineage>
</organism>
<evidence type="ECO:0000256" key="1">
    <source>
        <dbReference type="SAM" id="MobiDB-lite"/>
    </source>
</evidence>
<feature type="compositionally biased region" description="Polar residues" evidence="1">
    <location>
        <begin position="1"/>
        <end position="11"/>
    </location>
</feature>
<comment type="caution">
    <text evidence="2">The sequence shown here is derived from an EMBL/GenBank/DDBJ whole genome shotgun (WGS) entry which is preliminary data.</text>
</comment>
<evidence type="ECO:0000313" key="2">
    <source>
        <dbReference type="EMBL" id="MCI12767.1"/>
    </source>
</evidence>
<dbReference type="AlphaFoldDB" id="A0A392PM96"/>
<feature type="region of interest" description="Disordered" evidence="1">
    <location>
        <begin position="1"/>
        <end position="20"/>
    </location>
</feature>
<feature type="non-terminal residue" evidence="2">
    <location>
        <position position="36"/>
    </location>
</feature>
<dbReference type="EMBL" id="LXQA010085498">
    <property type="protein sequence ID" value="MCI12767.1"/>
    <property type="molecule type" value="Genomic_DNA"/>
</dbReference>
<evidence type="ECO:0000313" key="3">
    <source>
        <dbReference type="Proteomes" id="UP000265520"/>
    </source>
</evidence>
<dbReference type="Proteomes" id="UP000265520">
    <property type="component" value="Unassembled WGS sequence"/>
</dbReference>
<reference evidence="2 3" key="1">
    <citation type="journal article" date="2018" name="Front. Plant Sci.">
        <title>Red Clover (Trifolium pratense) and Zigzag Clover (T. medium) - A Picture of Genomic Similarities and Differences.</title>
        <authorList>
            <person name="Dluhosova J."/>
            <person name="Istvanek J."/>
            <person name="Nedelnik J."/>
            <person name="Repkova J."/>
        </authorList>
    </citation>
    <scope>NUCLEOTIDE SEQUENCE [LARGE SCALE GENOMIC DNA]</scope>
    <source>
        <strain evidence="3">cv. 10/8</strain>
        <tissue evidence="2">Leaf</tissue>
    </source>
</reference>
<protein>
    <submittedName>
        <fullName evidence="2">Uncharacterized protein</fullName>
    </submittedName>
</protein>